<dbReference type="Proteomes" id="UP001163046">
    <property type="component" value="Unassembled WGS sequence"/>
</dbReference>
<evidence type="ECO:0000256" key="4">
    <source>
        <dbReference type="ARBA" id="ARBA00023136"/>
    </source>
</evidence>
<reference evidence="5" key="1">
    <citation type="submission" date="2023-01" db="EMBL/GenBank/DDBJ databases">
        <title>Genome assembly of the deep-sea coral Lophelia pertusa.</title>
        <authorList>
            <person name="Herrera S."/>
            <person name="Cordes E."/>
        </authorList>
    </citation>
    <scope>NUCLEOTIDE SEQUENCE</scope>
    <source>
        <strain evidence="5">USNM1676648</strain>
        <tissue evidence="5">Polyp</tissue>
    </source>
</reference>
<dbReference type="GO" id="GO:0033617">
    <property type="term" value="P:mitochondrial respiratory chain complex IV assembly"/>
    <property type="evidence" value="ECO:0007669"/>
    <property type="project" value="TreeGrafter"/>
</dbReference>
<proteinExistence type="predicted"/>
<dbReference type="OrthoDB" id="2148490at2759"/>
<comment type="caution">
    <text evidence="5">The sequence shown here is derived from an EMBL/GenBank/DDBJ whole genome shotgun (WGS) entry which is preliminary data.</text>
</comment>
<keyword evidence="4" id="KW-0472">Membrane</keyword>
<name>A0A9W9ZG72_9CNID</name>
<dbReference type="InterPro" id="IPR001708">
    <property type="entry name" value="YidC/ALB3/OXA1/COX18"/>
</dbReference>
<comment type="subcellular location">
    <subcellularLocation>
        <location evidence="1">Membrane</location>
        <topology evidence="1">Multi-pass membrane protein</topology>
    </subcellularLocation>
</comment>
<dbReference type="PANTHER" id="PTHR12428">
    <property type="entry name" value="OXA1"/>
    <property type="match status" value="1"/>
</dbReference>
<evidence type="ECO:0000256" key="2">
    <source>
        <dbReference type="ARBA" id="ARBA00022692"/>
    </source>
</evidence>
<dbReference type="PANTHER" id="PTHR12428:SF65">
    <property type="entry name" value="CYTOCHROME C OXIDASE ASSEMBLY PROTEIN COX18, MITOCHONDRIAL"/>
    <property type="match status" value="1"/>
</dbReference>
<dbReference type="AlphaFoldDB" id="A0A9W9ZG72"/>
<dbReference type="GO" id="GO:0032979">
    <property type="term" value="P:protein insertion into mitochondrial inner membrane from matrix"/>
    <property type="evidence" value="ECO:0007669"/>
    <property type="project" value="TreeGrafter"/>
</dbReference>
<dbReference type="GO" id="GO:0032977">
    <property type="term" value="F:membrane insertase activity"/>
    <property type="evidence" value="ECO:0007669"/>
    <property type="project" value="InterPro"/>
</dbReference>
<dbReference type="GO" id="GO:0005743">
    <property type="term" value="C:mitochondrial inner membrane"/>
    <property type="evidence" value="ECO:0007669"/>
    <property type="project" value="TreeGrafter"/>
</dbReference>
<evidence type="ECO:0000313" key="5">
    <source>
        <dbReference type="EMBL" id="KAJ7381136.1"/>
    </source>
</evidence>
<gene>
    <name evidence="5" type="primary">COX18_2</name>
    <name evidence="5" type="ORF">OS493_004734</name>
</gene>
<organism evidence="5 6">
    <name type="scientific">Desmophyllum pertusum</name>
    <dbReference type="NCBI Taxonomy" id="174260"/>
    <lineage>
        <taxon>Eukaryota</taxon>
        <taxon>Metazoa</taxon>
        <taxon>Cnidaria</taxon>
        <taxon>Anthozoa</taxon>
        <taxon>Hexacorallia</taxon>
        <taxon>Scleractinia</taxon>
        <taxon>Caryophylliina</taxon>
        <taxon>Caryophylliidae</taxon>
        <taxon>Desmophyllum</taxon>
    </lineage>
</organism>
<protein>
    <submittedName>
        <fullName evidence="5">Cytochrome c oxidase assembly protein cox18, mitochondrial</fullName>
    </submittedName>
</protein>
<dbReference type="EMBL" id="MU826351">
    <property type="protein sequence ID" value="KAJ7381136.1"/>
    <property type="molecule type" value="Genomic_DNA"/>
</dbReference>
<evidence type="ECO:0000313" key="6">
    <source>
        <dbReference type="Proteomes" id="UP001163046"/>
    </source>
</evidence>
<evidence type="ECO:0000256" key="3">
    <source>
        <dbReference type="ARBA" id="ARBA00022989"/>
    </source>
</evidence>
<keyword evidence="3" id="KW-1133">Transmembrane helix</keyword>
<evidence type="ECO:0000256" key="1">
    <source>
        <dbReference type="ARBA" id="ARBA00004141"/>
    </source>
</evidence>
<keyword evidence="2" id="KW-0812">Transmembrane</keyword>
<keyword evidence="6" id="KW-1185">Reference proteome</keyword>
<accession>A0A9W9ZG72</accession>
<sequence>MITVPLAVHQNKLLAEIELRQPTINMMAEALKHRVAGECHRLNVPADEANRKLIKQQRKMIYNYYKSEGLNPLKLYFLPWTQLPLWFFLSLSLRNLAGFFPWQRNEGNETDPSMS</sequence>